<sequence>MARRVTFPGLDLYIGQLHGKLSMSLASKTYPSFSLELYGTTQSSSIEYHQSPPPSGLSSPIARRIMLPGLNLDVLRLGGILKLCFEGLEGARLVYELAGCDEQLNPATITTPFSHQADPEKSPNPTKSSSESPVAQSSPIKPSATKSSAAQSPANANGNSNQQKHLPASKENVAKPRLKVPSSSPQDPESVLNNSITQQSISTPQTSSTESLPSLSTPRSTIPTKSPQTSSTSPVSLDAGHPVQKPTVAVAVVTKAASLNPTSAISTPAKAAWPRSPQVPAITDKRPCNAPTSAPAAKKIKIKVEGHTVSNVTAPDKRYGLLGYLEETPIIKAENPATTEVGSGNSELKTSTVTQAQPAGINTVPNSGATSGLQAPAGQASTVNVAISEPSPDSAIQIQLLETKVLLAVRSLEWLKGKRSFDEVELPQRREAWKSYLMAFQELASFKAKQTDTRRAQDRLIFQAAGEAIKAVAKEKEEALRDMDVIYVYGYNTTPRLGFRTYGKLRIDLKARSLHWEYVDVSRAEDVSLYASTSVSLTRASPGILLLELRAGRMGIGTYFSIKVSDSHKIHGVTPKSYEWRKSHTENNIWVYPGVVDIIKSLRPLSKAKSMIANSSATASSTVA</sequence>
<dbReference type="AlphaFoldDB" id="A0A6A6RAM5"/>
<gene>
    <name evidence="2" type="ORF">BU16DRAFT_613466</name>
</gene>
<feature type="compositionally biased region" description="Low complexity" evidence="1">
    <location>
        <begin position="128"/>
        <end position="138"/>
    </location>
</feature>
<protein>
    <submittedName>
        <fullName evidence="2">Uncharacterized protein</fullName>
    </submittedName>
</protein>
<evidence type="ECO:0000313" key="2">
    <source>
        <dbReference type="EMBL" id="KAF2501601.1"/>
    </source>
</evidence>
<name>A0A6A6RAM5_9PEZI</name>
<evidence type="ECO:0000256" key="1">
    <source>
        <dbReference type="SAM" id="MobiDB-lite"/>
    </source>
</evidence>
<evidence type="ECO:0000313" key="3">
    <source>
        <dbReference type="Proteomes" id="UP000799750"/>
    </source>
</evidence>
<feature type="compositionally biased region" description="Polar residues" evidence="1">
    <location>
        <begin position="144"/>
        <end position="164"/>
    </location>
</feature>
<proteinExistence type="predicted"/>
<feature type="region of interest" description="Disordered" evidence="1">
    <location>
        <begin position="109"/>
        <end position="241"/>
    </location>
</feature>
<organism evidence="2 3">
    <name type="scientific">Lophium mytilinum</name>
    <dbReference type="NCBI Taxonomy" id="390894"/>
    <lineage>
        <taxon>Eukaryota</taxon>
        <taxon>Fungi</taxon>
        <taxon>Dikarya</taxon>
        <taxon>Ascomycota</taxon>
        <taxon>Pezizomycotina</taxon>
        <taxon>Dothideomycetes</taxon>
        <taxon>Pleosporomycetidae</taxon>
        <taxon>Mytilinidiales</taxon>
        <taxon>Mytilinidiaceae</taxon>
        <taxon>Lophium</taxon>
    </lineage>
</organism>
<accession>A0A6A6RAM5</accession>
<keyword evidence="3" id="KW-1185">Reference proteome</keyword>
<dbReference type="Proteomes" id="UP000799750">
    <property type="component" value="Unassembled WGS sequence"/>
</dbReference>
<feature type="compositionally biased region" description="Polar residues" evidence="1">
    <location>
        <begin position="181"/>
        <end position="194"/>
    </location>
</feature>
<dbReference type="EMBL" id="MU004182">
    <property type="protein sequence ID" value="KAF2501601.1"/>
    <property type="molecule type" value="Genomic_DNA"/>
</dbReference>
<feature type="compositionally biased region" description="Low complexity" evidence="1">
    <location>
        <begin position="195"/>
        <end position="241"/>
    </location>
</feature>
<dbReference type="OrthoDB" id="10528571at2759"/>
<reference evidence="2" key="1">
    <citation type="journal article" date="2020" name="Stud. Mycol.">
        <title>101 Dothideomycetes genomes: a test case for predicting lifestyles and emergence of pathogens.</title>
        <authorList>
            <person name="Haridas S."/>
            <person name="Albert R."/>
            <person name="Binder M."/>
            <person name="Bloem J."/>
            <person name="Labutti K."/>
            <person name="Salamov A."/>
            <person name="Andreopoulos B."/>
            <person name="Baker S."/>
            <person name="Barry K."/>
            <person name="Bills G."/>
            <person name="Bluhm B."/>
            <person name="Cannon C."/>
            <person name="Castanera R."/>
            <person name="Culley D."/>
            <person name="Daum C."/>
            <person name="Ezra D."/>
            <person name="Gonzalez J."/>
            <person name="Henrissat B."/>
            <person name="Kuo A."/>
            <person name="Liang C."/>
            <person name="Lipzen A."/>
            <person name="Lutzoni F."/>
            <person name="Magnuson J."/>
            <person name="Mondo S."/>
            <person name="Nolan M."/>
            <person name="Ohm R."/>
            <person name="Pangilinan J."/>
            <person name="Park H.-J."/>
            <person name="Ramirez L."/>
            <person name="Alfaro M."/>
            <person name="Sun H."/>
            <person name="Tritt A."/>
            <person name="Yoshinaga Y."/>
            <person name="Zwiers L.-H."/>
            <person name="Turgeon B."/>
            <person name="Goodwin S."/>
            <person name="Spatafora J."/>
            <person name="Crous P."/>
            <person name="Grigoriev I."/>
        </authorList>
    </citation>
    <scope>NUCLEOTIDE SEQUENCE</scope>
    <source>
        <strain evidence="2">CBS 269.34</strain>
    </source>
</reference>